<feature type="transmembrane region" description="Helical" evidence="1">
    <location>
        <begin position="96"/>
        <end position="114"/>
    </location>
</feature>
<evidence type="ECO:0000313" key="3">
    <source>
        <dbReference type="Proteomes" id="UP000261140"/>
    </source>
</evidence>
<feature type="transmembrane region" description="Helical" evidence="1">
    <location>
        <begin position="198"/>
        <end position="218"/>
    </location>
</feature>
<dbReference type="InterPro" id="IPR049458">
    <property type="entry name" value="EpsG-like"/>
</dbReference>
<comment type="caution">
    <text evidence="2">The sequence shown here is derived from an EMBL/GenBank/DDBJ whole genome shotgun (WGS) entry which is preliminary data.</text>
</comment>
<feature type="transmembrane region" description="Helical" evidence="1">
    <location>
        <begin position="274"/>
        <end position="292"/>
    </location>
</feature>
<protein>
    <submittedName>
        <fullName evidence="2">EpsG family protein</fullName>
    </submittedName>
</protein>
<accession>A0A3E2TCN6</accession>
<dbReference type="Pfam" id="PF14897">
    <property type="entry name" value="EpsG"/>
    <property type="match status" value="1"/>
</dbReference>
<name>A0A3E2TCN6_9FIRM</name>
<keyword evidence="1" id="KW-0812">Transmembrane</keyword>
<evidence type="ECO:0000256" key="1">
    <source>
        <dbReference type="SAM" id="Phobius"/>
    </source>
</evidence>
<feature type="transmembrane region" description="Helical" evidence="1">
    <location>
        <begin position="32"/>
        <end position="50"/>
    </location>
</feature>
<feature type="transmembrane region" description="Helical" evidence="1">
    <location>
        <begin position="238"/>
        <end position="262"/>
    </location>
</feature>
<sequence>MSLYLVIWIVICFFGIKDFLFRATYKVKNREFKLLLIILLVMLTLRFGQGTDYFAYRYIYNRLSPDGFDFSIYSTVHGEIGYLILCNLFRYAKLPYEFFIACTAVFQMLCFARFCKYFKIDTPFVLVLAYPTLYMTYFTSAIRQGIVAAVYLGILIPMLLEKKYKSYVFVTVLCSLIHSASIVFIFPMVLKKIGKIKVAQYGCVVSWIIGFTMTLPAVRELVMSVGISGINYYMKTGLSISIVSVFERLFFLWVVSYLYFFINKAKKITEKYQTLYLIYLTSMSIYGVFLGYSNIASRMSGVMRFVELFLLIYAIRTMKFRNRLIIAGFFVLLESLMLVKNINSYIVQGDYDDAVTIATYSYVSIFNENRIYKIRHIESKYLAE</sequence>
<feature type="transmembrane region" description="Helical" evidence="1">
    <location>
        <begin position="322"/>
        <end position="339"/>
    </location>
</feature>
<feature type="transmembrane region" description="Helical" evidence="1">
    <location>
        <begin position="145"/>
        <end position="160"/>
    </location>
</feature>
<proteinExistence type="predicted"/>
<feature type="transmembrane region" description="Helical" evidence="1">
    <location>
        <begin position="166"/>
        <end position="186"/>
    </location>
</feature>
<dbReference type="AlphaFoldDB" id="A0A3E2TCN6"/>
<reference evidence="2 3" key="1">
    <citation type="submission" date="2018-08" db="EMBL/GenBank/DDBJ databases">
        <title>A genome reference for cultivated species of the human gut microbiota.</title>
        <authorList>
            <person name="Zou Y."/>
            <person name="Xue W."/>
            <person name="Luo G."/>
        </authorList>
    </citation>
    <scope>NUCLEOTIDE SEQUENCE [LARGE SCALE GENOMIC DNA]</scope>
    <source>
        <strain evidence="2 3">AF36-11AT</strain>
    </source>
</reference>
<dbReference type="Proteomes" id="UP000261140">
    <property type="component" value="Unassembled WGS sequence"/>
</dbReference>
<keyword evidence="1" id="KW-1133">Transmembrane helix</keyword>
<organism evidence="2 3">
    <name type="scientific">Faecalibacterium prausnitzii</name>
    <dbReference type="NCBI Taxonomy" id="853"/>
    <lineage>
        <taxon>Bacteria</taxon>
        <taxon>Bacillati</taxon>
        <taxon>Bacillota</taxon>
        <taxon>Clostridia</taxon>
        <taxon>Eubacteriales</taxon>
        <taxon>Oscillospiraceae</taxon>
        <taxon>Faecalibacterium</taxon>
    </lineage>
</organism>
<dbReference type="EMBL" id="QVEQ01000002">
    <property type="protein sequence ID" value="RGB72627.1"/>
    <property type="molecule type" value="Genomic_DNA"/>
</dbReference>
<keyword evidence="1" id="KW-0472">Membrane</keyword>
<evidence type="ECO:0000313" key="2">
    <source>
        <dbReference type="EMBL" id="RGB72627.1"/>
    </source>
</evidence>
<gene>
    <name evidence="2" type="ORF">DWZ89_03485</name>
</gene>
<feature type="transmembrane region" description="Helical" evidence="1">
    <location>
        <begin position="6"/>
        <end position="25"/>
    </location>
</feature>
<dbReference type="RefSeq" id="WP_117504656.1">
    <property type="nucleotide sequence ID" value="NZ_QVEQ01000002.1"/>
</dbReference>